<evidence type="ECO:0008006" key="7">
    <source>
        <dbReference type="Google" id="ProtNLM"/>
    </source>
</evidence>
<name>A0ABV9ZWP2_9ACTN</name>
<organism evidence="5 6">
    <name type="scientific">Streptomyces aureoversilis</name>
    <dbReference type="NCBI Taxonomy" id="67277"/>
    <lineage>
        <taxon>Bacteria</taxon>
        <taxon>Bacillati</taxon>
        <taxon>Actinomycetota</taxon>
        <taxon>Actinomycetes</taxon>
        <taxon>Kitasatosporales</taxon>
        <taxon>Streptomycetaceae</taxon>
        <taxon>Streptomyces</taxon>
    </lineage>
</organism>
<dbReference type="Pfam" id="PF00743">
    <property type="entry name" value="FMO-like"/>
    <property type="match status" value="1"/>
</dbReference>
<evidence type="ECO:0000256" key="1">
    <source>
        <dbReference type="ARBA" id="ARBA00010139"/>
    </source>
</evidence>
<dbReference type="InterPro" id="IPR036188">
    <property type="entry name" value="FAD/NAD-bd_sf"/>
</dbReference>
<dbReference type="InterPro" id="IPR020946">
    <property type="entry name" value="Flavin_mOase-like"/>
</dbReference>
<evidence type="ECO:0000256" key="2">
    <source>
        <dbReference type="ARBA" id="ARBA00022630"/>
    </source>
</evidence>
<evidence type="ECO:0000313" key="6">
    <source>
        <dbReference type="Proteomes" id="UP001596222"/>
    </source>
</evidence>
<keyword evidence="3" id="KW-0274">FAD</keyword>
<dbReference type="Gene3D" id="3.50.50.60">
    <property type="entry name" value="FAD/NAD(P)-binding domain"/>
    <property type="match status" value="1"/>
</dbReference>
<dbReference type="RefSeq" id="WP_382038674.1">
    <property type="nucleotide sequence ID" value="NZ_JBHSKJ010000004.1"/>
</dbReference>
<dbReference type="EMBL" id="JBHSKJ010000004">
    <property type="protein sequence ID" value="MFC5144673.1"/>
    <property type="molecule type" value="Genomic_DNA"/>
</dbReference>
<reference evidence="6" key="1">
    <citation type="journal article" date="2019" name="Int. J. Syst. Evol. Microbiol.">
        <title>The Global Catalogue of Microorganisms (GCM) 10K type strain sequencing project: providing services to taxonomists for standard genome sequencing and annotation.</title>
        <authorList>
            <consortium name="The Broad Institute Genomics Platform"/>
            <consortium name="The Broad Institute Genome Sequencing Center for Infectious Disease"/>
            <person name="Wu L."/>
            <person name="Ma J."/>
        </authorList>
    </citation>
    <scope>NUCLEOTIDE SEQUENCE [LARGE SCALE GENOMIC DNA]</scope>
    <source>
        <strain evidence="6">CGMCC 4.1641</strain>
    </source>
</reference>
<proteinExistence type="inferred from homology"/>
<protein>
    <recommendedName>
        <fullName evidence="7">Monooxygenase</fullName>
    </recommendedName>
</protein>
<evidence type="ECO:0000313" key="5">
    <source>
        <dbReference type="EMBL" id="MFC5144673.1"/>
    </source>
</evidence>
<evidence type="ECO:0000256" key="3">
    <source>
        <dbReference type="ARBA" id="ARBA00022827"/>
    </source>
</evidence>
<keyword evidence="6" id="KW-1185">Reference proteome</keyword>
<keyword evidence="2" id="KW-0285">Flavoprotein</keyword>
<sequence length="225" mass="24955">MSCGRYERYGLKKPDHKLFAKDVTVNSSLMYALLHGKVRPRPEITRFDGSTVHFADSTTGEYDTILWATGFRTRSPFLDESMFVWENGQPLLIEHVLVPRYANLYIWGLVAPRSGAGKIISHGSDFLAEAVLAQRLLPVPLSDLVARRMPARSSILAGSAEILTRIRLLRWIVRRYCRQARLLGGGVASWSAHRAPAPERRPRAGFPDTADVADAAGLAEAELSA</sequence>
<accession>A0ABV9ZWP2</accession>
<dbReference type="Proteomes" id="UP001596222">
    <property type="component" value="Unassembled WGS sequence"/>
</dbReference>
<comment type="similarity">
    <text evidence="1">Belongs to the FAD-binding monooxygenase family.</text>
</comment>
<evidence type="ECO:0000256" key="4">
    <source>
        <dbReference type="ARBA" id="ARBA00023002"/>
    </source>
</evidence>
<comment type="caution">
    <text evidence="5">The sequence shown here is derived from an EMBL/GenBank/DDBJ whole genome shotgun (WGS) entry which is preliminary data.</text>
</comment>
<keyword evidence="4" id="KW-0560">Oxidoreductase</keyword>
<gene>
    <name evidence="5" type="ORF">ACFPP6_08290</name>
</gene>
<dbReference type="SUPFAM" id="SSF51905">
    <property type="entry name" value="FAD/NAD(P)-binding domain"/>
    <property type="match status" value="1"/>
</dbReference>